<dbReference type="InterPro" id="IPR055270">
    <property type="entry name" value="Glyco_tran_10_C"/>
</dbReference>
<name>A0A915IFU9_ROMCU</name>
<sequence>MGAPKIDYLRVAPPDSFIHVDDFESPARLAKYLIKLDNNDTLYNEYFRWKMENRGRFVDTKFWCRLCGLLNRPRKKVYADVARWWHGADEEVCVDRSWRRRASEWYGAPIIVKPLL</sequence>
<evidence type="ECO:0000313" key="8">
    <source>
        <dbReference type="WBParaSite" id="nRc.2.0.1.t12683-RA"/>
    </source>
</evidence>
<proteinExistence type="inferred from homology"/>
<dbReference type="InterPro" id="IPR001503">
    <property type="entry name" value="Glyco_trans_10"/>
</dbReference>
<evidence type="ECO:0000256" key="5">
    <source>
        <dbReference type="RuleBase" id="RU003832"/>
    </source>
</evidence>
<evidence type="ECO:0000313" key="7">
    <source>
        <dbReference type="Proteomes" id="UP000887565"/>
    </source>
</evidence>
<comment type="subcellular location">
    <subcellularLocation>
        <location evidence="5">Golgi apparatus</location>
        <location evidence="5">Golgi stack membrane</location>
        <topology evidence="5">Single-pass type II membrane protein</topology>
    </subcellularLocation>
</comment>
<evidence type="ECO:0000256" key="4">
    <source>
        <dbReference type="ARBA" id="ARBA00022679"/>
    </source>
</evidence>
<evidence type="ECO:0000256" key="3">
    <source>
        <dbReference type="ARBA" id="ARBA00022676"/>
    </source>
</evidence>
<dbReference type="EC" id="2.4.1.-" evidence="5"/>
<keyword evidence="5" id="KW-0472">Membrane</keyword>
<dbReference type="OMA" id="RASEWYG"/>
<dbReference type="WBParaSite" id="nRc.2.0.1.t12683-RA">
    <property type="protein sequence ID" value="nRc.2.0.1.t12683-RA"/>
    <property type="gene ID" value="nRc.2.0.1.g12683"/>
</dbReference>
<keyword evidence="3 5" id="KW-0328">Glycosyltransferase</keyword>
<keyword evidence="5" id="KW-0333">Golgi apparatus</keyword>
<dbReference type="PANTHER" id="PTHR11929:SF145">
    <property type="entry name" value="ALPHA-(1,3)-FUCOSYLTRANSFERASE FUT-1"/>
    <property type="match status" value="1"/>
</dbReference>
<dbReference type="InterPro" id="IPR038577">
    <property type="entry name" value="GT10-like_C_sf"/>
</dbReference>
<keyword evidence="7" id="KW-1185">Reference proteome</keyword>
<dbReference type="AlphaFoldDB" id="A0A915IFU9"/>
<keyword evidence="5" id="KW-0812">Transmembrane</keyword>
<dbReference type="Proteomes" id="UP000887565">
    <property type="component" value="Unplaced"/>
</dbReference>
<dbReference type="PANTHER" id="PTHR11929">
    <property type="entry name" value="ALPHA- 1,3 -FUCOSYLTRANSFERASE"/>
    <property type="match status" value="1"/>
</dbReference>
<organism evidence="7 8">
    <name type="scientific">Romanomermis culicivorax</name>
    <name type="common">Nematode worm</name>
    <dbReference type="NCBI Taxonomy" id="13658"/>
    <lineage>
        <taxon>Eukaryota</taxon>
        <taxon>Metazoa</taxon>
        <taxon>Ecdysozoa</taxon>
        <taxon>Nematoda</taxon>
        <taxon>Enoplea</taxon>
        <taxon>Dorylaimia</taxon>
        <taxon>Mermithida</taxon>
        <taxon>Mermithoidea</taxon>
        <taxon>Mermithidae</taxon>
        <taxon>Romanomermis</taxon>
    </lineage>
</organism>
<comment type="similarity">
    <text evidence="2 5">Belongs to the glycosyltransferase 10 family.</text>
</comment>
<reference evidence="8" key="1">
    <citation type="submission" date="2022-11" db="UniProtKB">
        <authorList>
            <consortium name="WormBaseParasite"/>
        </authorList>
    </citation>
    <scope>IDENTIFICATION</scope>
</reference>
<dbReference type="GO" id="GO:0046920">
    <property type="term" value="F:alpha-(1-&gt;3)-fucosyltransferase activity"/>
    <property type="evidence" value="ECO:0007669"/>
    <property type="project" value="TreeGrafter"/>
</dbReference>
<evidence type="ECO:0000256" key="2">
    <source>
        <dbReference type="ARBA" id="ARBA00008919"/>
    </source>
</evidence>
<protein>
    <recommendedName>
        <fullName evidence="5">Fucosyltransferase</fullName>
        <ecNumber evidence="5">2.4.1.-</ecNumber>
    </recommendedName>
</protein>
<dbReference type="SUPFAM" id="SSF53756">
    <property type="entry name" value="UDP-Glycosyltransferase/glycogen phosphorylase"/>
    <property type="match status" value="1"/>
</dbReference>
<dbReference type="Pfam" id="PF00852">
    <property type="entry name" value="Glyco_transf_10"/>
    <property type="match status" value="1"/>
</dbReference>
<evidence type="ECO:0000259" key="6">
    <source>
        <dbReference type="Pfam" id="PF00852"/>
    </source>
</evidence>
<feature type="domain" description="Fucosyltransferase C-terminal" evidence="6">
    <location>
        <begin position="1"/>
        <end position="84"/>
    </location>
</feature>
<dbReference type="GO" id="GO:0032580">
    <property type="term" value="C:Golgi cisterna membrane"/>
    <property type="evidence" value="ECO:0007669"/>
    <property type="project" value="UniProtKB-SubCell"/>
</dbReference>
<accession>A0A915IFU9</accession>
<keyword evidence="4 5" id="KW-0808">Transferase</keyword>
<evidence type="ECO:0000256" key="1">
    <source>
        <dbReference type="ARBA" id="ARBA00004922"/>
    </source>
</evidence>
<comment type="pathway">
    <text evidence="1">Protein modification; protein glycosylation.</text>
</comment>
<dbReference type="Gene3D" id="3.40.50.11660">
    <property type="entry name" value="Glycosyl transferase family 10, C-terminal domain"/>
    <property type="match status" value="1"/>
</dbReference>